<sequence length="245" mass="28872">MANLLHDLDENRDHYSRVLEQKPSLYYERFDQDLLEKQPLTKELVDKAFERLFPHKAGRLLDVGCGNAFYYPLLSRHANEIQGIDVCGPMIDEAKEAIAERGLNHCHVQEASALDLPFDDESMDVVFSWDFLHHVPDVPKTISEITRVLRPGGRYIALEPNIMNVSIAWYHFRRRSEWRLFLQNQFSIPRKLRNDFDVMVHYDNTIISFLNDRTWYIWKAADVLTSIPPFHFLSFRYFIDAVKRG</sequence>
<comment type="caution">
    <text evidence="2">The sequence shown here is derived from an EMBL/GenBank/DDBJ whole genome shotgun (WGS) entry which is preliminary data.</text>
</comment>
<evidence type="ECO:0000259" key="1">
    <source>
        <dbReference type="Pfam" id="PF08241"/>
    </source>
</evidence>
<keyword evidence="2" id="KW-0808">Transferase</keyword>
<gene>
    <name evidence="2" type="primary">rebM_2</name>
    <name evidence="2" type="ORF">Pla22_09550</name>
</gene>
<accession>A0A5C5WR82</accession>
<dbReference type="SUPFAM" id="SSF53335">
    <property type="entry name" value="S-adenosyl-L-methionine-dependent methyltransferases"/>
    <property type="match status" value="1"/>
</dbReference>
<evidence type="ECO:0000313" key="2">
    <source>
        <dbReference type="EMBL" id="TWT53326.1"/>
    </source>
</evidence>
<dbReference type="EMBL" id="SJPI01000001">
    <property type="protein sequence ID" value="TWT53326.1"/>
    <property type="molecule type" value="Genomic_DNA"/>
</dbReference>
<dbReference type="GO" id="GO:0102082">
    <property type="term" value="F:demethylrebeccamycin--D-glucose O-methyltransferase activity"/>
    <property type="evidence" value="ECO:0007669"/>
    <property type="project" value="UniProtKB-EC"/>
</dbReference>
<dbReference type="Gene3D" id="3.40.50.150">
    <property type="entry name" value="Vaccinia Virus protein VP39"/>
    <property type="match status" value="1"/>
</dbReference>
<dbReference type="RefSeq" id="WP_146513561.1">
    <property type="nucleotide sequence ID" value="NZ_SJPI01000001.1"/>
</dbReference>
<dbReference type="EC" id="2.1.1.164" evidence="2"/>
<dbReference type="PANTHER" id="PTHR43591:SF110">
    <property type="entry name" value="RHODANESE DOMAIN-CONTAINING PROTEIN"/>
    <property type="match status" value="1"/>
</dbReference>
<dbReference type="GO" id="GO:0032259">
    <property type="term" value="P:methylation"/>
    <property type="evidence" value="ECO:0007669"/>
    <property type="project" value="UniProtKB-KW"/>
</dbReference>
<keyword evidence="2" id="KW-0489">Methyltransferase</keyword>
<dbReference type="Proteomes" id="UP000316598">
    <property type="component" value="Unassembled WGS sequence"/>
</dbReference>
<evidence type="ECO:0000313" key="3">
    <source>
        <dbReference type="Proteomes" id="UP000316598"/>
    </source>
</evidence>
<dbReference type="PANTHER" id="PTHR43591">
    <property type="entry name" value="METHYLTRANSFERASE"/>
    <property type="match status" value="1"/>
</dbReference>
<keyword evidence="3" id="KW-1185">Reference proteome</keyword>
<dbReference type="AlphaFoldDB" id="A0A5C5WR82"/>
<dbReference type="GO" id="GO:0008757">
    <property type="term" value="F:S-adenosylmethionine-dependent methyltransferase activity"/>
    <property type="evidence" value="ECO:0007669"/>
    <property type="project" value="InterPro"/>
</dbReference>
<reference evidence="2 3" key="1">
    <citation type="submission" date="2019-02" db="EMBL/GenBank/DDBJ databases">
        <title>Deep-cultivation of Planctomycetes and their phenomic and genomic characterization uncovers novel biology.</title>
        <authorList>
            <person name="Wiegand S."/>
            <person name="Jogler M."/>
            <person name="Boedeker C."/>
            <person name="Pinto D."/>
            <person name="Vollmers J."/>
            <person name="Rivas-Marin E."/>
            <person name="Kohn T."/>
            <person name="Peeters S.H."/>
            <person name="Heuer A."/>
            <person name="Rast P."/>
            <person name="Oberbeckmann S."/>
            <person name="Bunk B."/>
            <person name="Jeske O."/>
            <person name="Meyerdierks A."/>
            <person name="Storesund J.E."/>
            <person name="Kallscheuer N."/>
            <person name="Luecker S."/>
            <person name="Lage O.M."/>
            <person name="Pohl T."/>
            <person name="Merkel B.J."/>
            <person name="Hornburger P."/>
            <person name="Mueller R.-W."/>
            <person name="Bruemmer F."/>
            <person name="Labrenz M."/>
            <person name="Spormann A.M."/>
            <person name="Op Den Camp H."/>
            <person name="Overmann J."/>
            <person name="Amann R."/>
            <person name="Jetten M.S.M."/>
            <person name="Mascher T."/>
            <person name="Medema M.H."/>
            <person name="Devos D.P."/>
            <person name="Kaster A.-K."/>
            <person name="Ovreas L."/>
            <person name="Rohde M."/>
            <person name="Galperin M.Y."/>
            <person name="Jogler C."/>
        </authorList>
    </citation>
    <scope>NUCLEOTIDE SEQUENCE [LARGE SCALE GENOMIC DNA]</scope>
    <source>
        <strain evidence="2 3">Pla22</strain>
    </source>
</reference>
<feature type="domain" description="Methyltransferase type 11" evidence="1">
    <location>
        <begin position="61"/>
        <end position="156"/>
    </location>
</feature>
<protein>
    <submittedName>
        <fullName evidence="2">Demethylrebeccamycin-D-glucose O-methyltransferase</fullName>
        <ecNumber evidence="2">2.1.1.164</ecNumber>
    </submittedName>
</protein>
<organism evidence="2 3">
    <name type="scientific">Rubripirellula amarantea</name>
    <dbReference type="NCBI Taxonomy" id="2527999"/>
    <lineage>
        <taxon>Bacteria</taxon>
        <taxon>Pseudomonadati</taxon>
        <taxon>Planctomycetota</taxon>
        <taxon>Planctomycetia</taxon>
        <taxon>Pirellulales</taxon>
        <taxon>Pirellulaceae</taxon>
        <taxon>Rubripirellula</taxon>
    </lineage>
</organism>
<dbReference type="CDD" id="cd02440">
    <property type="entry name" value="AdoMet_MTases"/>
    <property type="match status" value="1"/>
</dbReference>
<dbReference type="InterPro" id="IPR029063">
    <property type="entry name" value="SAM-dependent_MTases_sf"/>
</dbReference>
<proteinExistence type="predicted"/>
<dbReference type="Pfam" id="PF08241">
    <property type="entry name" value="Methyltransf_11"/>
    <property type="match status" value="1"/>
</dbReference>
<dbReference type="InterPro" id="IPR013216">
    <property type="entry name" value="Methyltransf_11"/>
</dbReference>
<dbReference type="OrthoDB" id="2577067at2"/>
<name>A0A5C5WR82_9BACT</name>